<evidence type="ECO:0000256" key="3">
    <source>
        <dbReference type="RuleBase" id="RU000363"/>
    </source>
</evidence>
<gene>
    <name evidence="4" type="ORF">SPARVUS_LOCUS14287385</name>
</gene>
<reference evidence="4" key="1">
    <citation type="submission" date="2023-05" db="EMBL/GenBank/DDBJ databases">
        <authorList>
            <person name="Stuckert A."/>
        </authorList>
    </citation>
    <scope>NUCLEOTIDE SEQUENCE</scope>
</reference>
<dbReference type="Gene3D" id="3.40.50.720">
    <property type="entry name" value="NAD(P)-binding Rossmann-like Domain"/>
    <property type="match status" value="1"/>
</dbReference>
<dbReference type="PRINTS" id="PR00080">
    <property type="entry name" value="SDRFAMILY"/>
</dbReference>
<dbReference type="Pfam" id="PF00106">
    <property type="entry name" value="adh_short"/>
    <property type="match status" value="1"/>
</dbReference>
<proteinExistence type="inferred from homology"/>
<evidence type="ECO:0000256" key="1">
    <source>
        <dbReference type="ARBA" id="ARBA00006484"/>
    </source>
</evidence>
<comment type="caution">
    <text evidence="4">The sequence shown here is derived from an EMBL/GenBank/DDBJ whole genome shotgun (WGS) entry which is preliminary data.</text>
</comment>
<dbReference type="PANTHER" id="PTHR43313:SF55">
    <property type="entry name" value="RETINOL DEHYDROGENASE 7"/>
    <property type="match status" value="1"/>
</dbReference>
<dbReference type="PRINTS" id="PR00081">
    <property type="entry name" value="GDHRDH"/>
</dbReference>
<evidence type="ECO:0000313" key="4">
    <source>
        <dbReference type="EMBL" id="CAI9609739.1"/>
    </source>
</evidence>
<organism evidence="4 5">
    <name type="scientific">Staurois parvus</name>
    <dbReference type="NCBI Taxonomy" id="386267"/>
    <lineage>
        <taxon>Eukaryota</taxon>
        <taxon>Metazoa</taxon>
        <taxon>Chordata</taxon>
        <taxon>Craniata</taxon>
        <taxon>Vertebrata</taxon>
        <taxon>Euteleostomi</taxon>
        <taxon>Amphibia</taxon>
        <taxon>Batrachia</taxon>
        <taxon>Anura</taxon>
        <taxon>Neobatrachia</taxon>
        <taxon>Ranoidea</taxon>
        <taxon>Ranidae</taxon>
        <taxon>Staurois</taxon>
    </lineage>
</organism>
<sequence length="319" mass="35529">MLKSLAEVHIGALLWQILWNQKRLILPNLTNKYVLITGCDSGFGNLAAKQLDRRGLNVLAACLTKKGAEDLKKEGSHKLQTVILDVTDSQNVSLTAKWVADIVGDKGLWGLVNNAGIALPTAPNEWLTKDDFFRILNVNLLGVVDVTIKMLPLIRRAQGRVVNVASIAGRFTFCGGGYCMSKYGVESFSDSLRHEMAPFGVKVCIIEPGFFNTQVTDANLQKECARKMWTRLPEEIRRSYGQQYCEKYCSIAEQTLATCNTKLTLVSDCMEHALTAEYPKTRYSAGWDAKLLYIPLSYLPTVITDFLVSLIYPKPVQKA</sequence>
<dbReference type="PANTHER" id="PTHR43313">
    <property type="entry name" value="SHORT-CHAIN DEHYDROGENASE/REDUCTASE FAMILY 9C"/>
    <property type="match status" value="1"/>
</dbReference>
<dbReference type="Proteomes" id="UP001162483">
    <property type="component" value="Unassembled WGS sequence"/>
</dbReference>
<protein>
    <submittedName>
        <fullName evidence="4">Uncharacterized protein</fullName>
    </submittedName>
</protein>
<keyword evidence="5" id="KW-1185">Reference proteome</keyword>
<dbReference type="PROSITE" id="PS00061">
    <property type="entry name" value="ADH_SHORT"/>
    <property type="match status" value="1"/>
</dbReference>
<evidence type="ECO:0000313" key="5">
    <source>
        <dbReference type="Proteomes" id="UP001162483"/>
    </source>
</evidence>
<evidence type="ECO:0000256" key="2">
    <source>
        <dbReference type="ARBA" id="ARBA00023002"/>
    </source>
</evidence>
<dbReference type="InterPro" id="IPR036291">
    <property type="entry name" value="NAD(P)-bd_dom_sf"/>
</dbReference>
<dbReference type="InterPro" id="IPR002347">
    <property type="entry name" value="SDR_fam"/>
</dbReference>
<dbReference type="InterPro" id="IPR020904">
    <property type="entry name" value="Sc_DH/Rdtase_CS"/>
</dbReference>
<name>A0ABN9GLH4_9NEOB</name>
<accession>A0ABN9GLH4</accession>
<keyword evidence="2" id="KW-0560">Oxidoreductase</keyword>
<dbReference type="SUPFAM" id="SSF51735">
    <property type="entry name" value="NAD(P)-binding Rossmann-fold domains"/>
    <property type="match status" value="1"/>
</dbReference>
<dbReference type="EMBL" id="CATNWA010018826">
    <property type="protein sequence ID" value="CAI9609739.1"/>
    <property type="molecule type" value="Genomic_DNA"/>
</dbReference>
<comment type="similarity">
    <text evidence="1 3">Belongs to the short-chain dehydrogenases/reductases (SDR) family.</text>
</comment>